<proteinExistence type="predicted"/>
<dbReference type="CDD" id="cd18793">
    <property type="entry name" value="SF2_C_SNF"/>
    <property type="match status" value="1"/>
</dbReference>
<keyword evidence="3" id="KW-0863">Zinc-finger</keyword>
<evidence type="ECO:0000256" key="2">
    <source>
        <dbReference type="ARBA" id="ARBA00022741"/>
    </source>
</evidence>
<dbReference type="InterPro" id="IPR027417">
    <property type="entry name" value="P-loop_NTPase"/>
</dbReference>
<gene>
    <name evidence="10" type="ORF">MSAN_02246300</name>
</gene>
<keyword evidence="1" id="KW-0479">Metal-binding</keyword>
<keyword evidence="2" id="KW-0547">Nucleotide-binding</keyword>
<dbReference type="InterPro" id="IPR000330">
    <property type="entry name" value="SNF2_N"/>
</dbReference>
<name>A0A8H6XAY6_9AGAR</name>
<dbReference type="OrthoDB" id="448448at2759"/>
<dbReference type="Gene3D" id="3.40.50.300">
    <property type="entry name" value="P-loop containing nucleotide triphosphate hydrolases"/>
    <property type="match status" value="1"/>
</dbReference>
<dbReference type="InterPro" id="IPR001650">
    <property type="entry name" value="Helicase_C-like"/>
</dbReference>
<dbReference type="InterPro" id="IPR049730">
    <property type="entry name" value="SNF2/RAD54-like_C"/>
</dbReference>
<feature type="compositionally biased region" description="Basic and acidic residues" evidence="7">
    <location>
        <begin position="56"/>
        <end position="86"/>
    </location>
</feature>
<dbReference type="InterPro" id="IPR013083">
    <property type="entry name" value="Znf_RING/FYVE/PHD"/>
</dbReference>
<dbReference type="SMART" id="SM00490">
    <property type="entry name" value="HELICc"/>
    <property type="match status" value="1"/>
</dbReference>
<dbReference type="GO" id="GO:0005524">
    <property type="term" value="F:ATP binding"/>
    <property type="evidence" value="ECO:0007669"/>
    <property type="project" value="InterPro"/>
</dbReference>
<dbReference type="EMBL" id="JACAZH010000033">
    <property type="protein sequence ID" value="KAF7337727.1"/>
    <property type="molecule type" value="Genomic_DNA"/>
</dbReference>
<protein>
    <submittedName>
        <fullName evidence="10">ISWI chromatin-remodeling complex ATPase ISW2</fullName>
    </submittedName>
</protein>
<keyword evidence="11" id="KW-1185">Reference proteome</keyword>
<feature type="domain" description="Helicase ATP-binding" evidence="8">
    <location>
        <begin position="160"/>
        <end position="329"/>
    </location>
</feature>
<evidence type="ECO:0000256" key="5">
    <source>
        <dbReference type="ARBA" id="ARBA00022833"/>
    </source>
</evidence>
<evidence type="ECO:0000313" key="10">
    <source>
        <dbReference type="EMBL" id="KAF7337727.1"/>
    </source>
</evidence>
<dbReference type="SMART" id="SM00249">
    <property type="entry name" value="PHD"/>
    <property type="match status" value="2"/>
</dbReference>
<evidence type="ECO:0000259" key="9">
    <source>
        <dbReference type="PROSITE" id="PS51194"/>
    </source>
</evidence>
<evidence type="ECO:0000259" key="8">
    <source>
        <dbReference type="PROSITE" id="PS51192"/>
    </source>
</evidence>
<evidence type="ECO:0000256" key="1">
    <source>
        <dbReference type="ARBA" id="ARBA00022723"/>
    </source>
</evidence>
<dbReference type="Gene3D" id="3.40.50.10810">
    <property type="entry name" value="Tandem AAA-ATPase domain"/>
    <property type="match status" value="1"/>
</dbReference>
<keyword evidence="5" id="KW-0862">Zinc</keyword>
<dbReference type="PROSITE" id="PS51194">
    <property type="entry name" value="HELICASE_CTER"/>
    <property type="match status" value="1"/>
</dbReference>
<dbReference type="SUPFAM" id="SSF57903">
    <property type="entry name" value="FYVE/PHD zinc finger"/>
    <property type="match status" value="1"/>
</dbReference>
<evidence type="ECO:0000256" key="3">
    <source>
        <dbReference type="ARBA" id="ARBA00022771"/>
    </source>
</evidence>
<dbReference type="Proteomes" id="UP000623467">
    <property type="component" value="Unassembled WGS sequence"/>
</dbReference>
<dbReference type="InterPro" id="IPR014001">
    <property type="entry name" value="Helicase_ATP-bd"/>
</dbReference>
<evidence type="ECO:0000256" key="4">
    <source>
        <dbReference type="ARBA" id="ARBA00022801"/>
    </source>
</evidence>
<reference evidence="10" key="1">
    <citation type="submission" date="2020-05" db="EMBL/GenBank/DDBJ databases">
        <title>Mycena genomes resolve the evolution of fungal bioluminescence.</title>
        <authorList>
            <person name="Tsai I.J."/>
        </authorList>
    </citation>
    <scope>NUCLEOTIDE SEQUENCE</scope>
    <source>
        <strain evidence="10">160909Yilan</strain>
    </source>
</reference>
<evidence type="ECO:0000256" key="6">
    <source>
        <dbReference type="ARBA" id="ARBA00022840"/>
    </source>
</evidence>
<sequence length="980" mass="110057">MAAAPAIASPVFYQRVSHIETPCPITKSEDGLGATVTAVAARQKVLSSAQKVEKRKRTDQDALECDNARGPKIKKEGHNGGQRSEVRADLEGKRKNWLFANRALFESLLPKNSTFITHLVEEMAGKATPPLPMRDFVVQPDLIVGGEMKGYQLVGLSYLAHMYHNGINCILGDEMGLGKTLQTLSLFAHIKETATSAMTHLIVCPLSVLSAWEAECKRWVPSMRVLRFHGSPDERERIKGLMRGSDAPAVDLVLTTYETLSGQDFGWFKTGGRWACVVLDEGHRIKNDTTDVASRAAALGGLWRLILTGTPVQNNLTELWGLLHWLYPQIFTPHTRALFASSFDLTAGTYVLPILNAVRTLLGTIQLRRTKNMLDSALLGGVPPKEEWTVFIPLTELQRFWTYRLLTRLDKVDLQTIFPQKKDEDAKQEKNEEDAKLNDGRAEMLKLLEDQAQGSHTAKQWQKFSMLLMQLRRICDHPYLIDDAQPEEYEIGEHIVAASSKMIAIDKILAEVLPKGERVLIFSQWTTMLDLVEDYMVLRNYSFLRLDGSVTRARREMVIRMFQREETSAVPSVLDFHEGWRTWQVPHFSFCQVVLSDLCVGINLTKASTCILCDSDWNPQNDLQAIARAHRIGQTKVVKIYRLICRASVEDQMLDRIRRKLFLAAKIIGAEGGGQNNDGPQGGSELLSILRRGSSALMHSDDGMDLQRFRSASLQEILDVSRTRDNVHDARVKHELNIKVEGGTAAEEALLRCAEEEERELLSGVAKVQTKLFEGTVLERAKAPKEAAKVETSRLRQRVDRTVSFGGMSFMLDDSILATLNGTIKPTAKQQKAKKPRFEWEDYCIACRDGGELVICTHCPRVFHAECHPTMTAAEVNRAMLISCSQHLCCRCSRSAPAAGGLLLRCQTCPQAFCTDCIDWDRITMVGDTIPEFVLRKFGKKDSISFIRCTDCCNHAKIEPEWAAEWESEIAEAQRQVDLM</sequence>
<comment type="caution">
    <text evidence="10">The sequence shown here is derived from an EMBL/GenBank/DDBJ whole genome shotgun (WGS) entry which is preliminary data.</text>
</comment>
<dbReference type="GO" id="GO:0016787">
    <property type="term" value="F:hydrolase activity"/>
    <property type="evidence" value="ECO:0007669"/>
    <property type="project" value="UniProtKB-KW"/>
</dbReference>
<dbReference type="AlphaFoldDB" id="A0A8H6XAY6"/>
<keyword evidence="6" id="KW-0067">ATP-binding</keyword>
<dbReference type="GO" id="GO:0008270">
    <property type="term" value="F:zinc ion binding"/>
    <property type="evidence" value="ECO:0007669"/>
    <property type="project" value="UniProtKB-KW"/>
</dbReference>
<feature type="region of interest" description="Disordered" evidence="7">
    <location>
        <begin position="49"/>
        <end position="86"/>
    </location>
</feature>
<dbReference type="InterPro" id="IPR038718">
    <property type="entry name" value="SNF2-like_sf"/>
</dbReference>
<dbReference type="Pfam" id="PF00271">
    <property type="entry name" value="Helicase_C"/>
    <property type="match status" value="1"/>
</dbReference>
<dbReference type="Pfam" id="PF00176">
    <property type="entry name" value="SNF2-rel_dom"/>
    <property type="match status" value="1"/>
</dbReference>
<accession>A0A8H6XAY6</accession>
<dbReference type="InterPro" id="IPR001965">
    <property type="entry name" value="Znf_PHD"/>
</dbReference>
<evidence type="ECO:0000256" key="7">
    <source>
        <dbReference type="SAM" id="MobiDB-lite"/>
    </source>
</evidence>
<feature type="domain" description="Helicase C-terminal" evidence="9">
    <location>
        <begin position="504"/>
        <end position="687"/>
    </location>
</feature>
<dbReference type="Gene3D" id="3.30.40.10">
    <property type="entry name" value="Zinc/RING finger domain, C3HC4 (zinc finger)"/>
    <property type="match status" value="1"/>
</dbReference>
<evidence type="ECO:0000313" key="11">
    <source>
        <dbReference type="Proteomes" id="UP000623467"/>
    </source>
</evidence>
<keyword evidence="4" id="KW-0378">Hydrolase</keyword>
<dbReference type="PANTHER" id="PTHR10799">
    <property type="entry name" value="SNF2/RAD54 HELICASE FAMILY"/>
    <property type="match status" value="1"/>
</dbReference>
<dbReference type="InterPro" id="IPR011011">
    <property type="entry name" value="Znf_FYVE_PHD"/>
</dbReference>
<dbReference type="SMART" id="SM00487">
    <property type="entry name" value="DEXDc"/>
    <property type="match status" value="1"/>
</dbReference>
<dbReference type="SUPFAM" id="SSF52540">
    <property type="entry name" value="P-loop containing nucleoside triphosphate hydrolases"/>
    <property type="match status" value="2"/>
</dbReference>
<organism evidence="10 11">
    <name type="scientific">Mycena sanguinolenta</name>
    <dbReference type="NCBI Taxonomy" id="230812"/>
    <lineage>
        <taxon>Eukaryota</taxon>
        <taxon>Fungi</taxon>
        <taxon>Dikarya</taxon>
        <taxon>Basidiomycota</taxon>
        <taxon>Agaricomycotina</taxon>
        <taxon>Agaricomycetes</taxon>
        <taxon>Agaricomycetidae</taxon>
        <taxon>Agaricales</taxon>
        <taxon>Marasmiineae</taxon>
        <taxon>Mycenaceae</taxon>
        <taxon>Mycena</taxon>
    </lineage>
</organism>
<dbReference type="CDD" id="cd17919">
    <property type="entry name" value="DEXHc_Snf"/>
    <property type="match status" value="1"/>
</dbReference>
<dbReference type="PROSITE" id="PS51192">
    <property type="entry name" value="HELICASE_ATP_BIND_1"/>
    <property type="match status" value="1"/>
</dbReference>